<dbReference type="InterPro" id="IPR011625">
    <property type="entry name" value="A2M_N_BRD"/>
</dbReference>
<comment type="caution">
    <text evidence="6">The sequence shown here is derived from an EMBL/GenBank/DDBJ whole genome shotgun (WGS) entry which is preliminary data.</text>
</comment>
<dbReference type="InterPro" id="IPR040639">
    <property type="entry name" value="A2MG_MG1"/>
</dbReference>
<dbReference type="EMBL" id="PRLP01000020">
    <property type="protein sequence ID" value="PPC78113.1"/>
    <property type="molecule type" value="Genomic_DNA"/>
</dbReference>
<feature type="domain" description="Alpha-2-macroglobulin bait region" evidence="4">
    <location>
        <begin position="811"/>
        <end position="958"/>
    </location>
</feature>
<dbReference type="InterPro" id="IPR049120">
    <property type="entry name" value="A2M_bMG2"/>
</dbReference>
<comment type="similarity">
    <text evidence="1">Belongs to the protease inhibitor I39 (alpha-2-macroglobulin) family. Bacterial alpha-2-macroglobulin subfamily.</text>
</comment>
<evidence type="ECO:0000256" key="3">
    <source>
        <dbReference type="SAM" id="MobiDB-lite"/>
    </source>
</evidence>
<dbReference type="PROSITE" id="PS51257">
    <property type="entry name" value="PROKAR_LIPOPROTEIN"/>
    <property type="match status" value="1"/>
</dbReference>
<dbReference type="Proteomes" id="UP000238196">
    <property type="component" value="Unassembled WGS sequence"/>
</dbReference>
<dbReference type="Pfam" id="PF17962">
    <property type="entry name" value="bMG6"/>
    <property type="match status" value="1"/>
</dbReference>
<protein>
    <submittedName>
        <fullName evidence="6">Alpha-2-macroglobulin family protein</fullName>
    </submittedName>
</protein>
<dbReference type="InterPro" id="IPR041203">
    <property type="entry name" value="Bact_A2M_MG5"/>
</dbReference>
<evidence type="ECO:0000313" key="6">
    <source>
        <dbReference type="EMBL" id="PPC78113.1"/>
    </source>
</evidence>
<evidence type="ECO:0000313" key="7">
    <source>
        <dbReference type="Proteomes" id="UP000238196"/>
    </source>
</evidence>
<dbReference type="InterPro" id="IPR001599">
    <property type="entry name" value="Macroglobln_a2"/>
</dbReference>
<feature type="domain" description="Alpha-2-macroglobulin" evidence="5">
    <location>
        <begin position="1021"/>
        <end position="1109"/>
    </location>
</feature>
<dbReference type="InterPro" id="IPR041246">
    <property type="entry name" value="Bact_MG10"/>
</dbReference>
<dbReference type="InterPro" id="IPR008930">
    <property type="entry name" value="Terpenoid_cyclase/PrenylTrfase"/>
</dbReference>
<dbReference type="GO" id="GO:0004866">
    <property type="term" value="F:endopeptidase inhibitor activity"/>
    <property type="evidence" value="ECO:0007669"/>
    <property type="project" value="InterPro"/>
</dbReference>
<accession>A0A2S5KTS2</accession>
<dbReference type="Pfam" id="PF17972">
    <property type="entry name" value="bMG5"/>
    <property type="match status" value="1"/>
</dbReference>
<dbReference type="PANTHER" id="PTHR40094">
    <property type="entry name" value="ALPHA-2-MACROGLOBULIN HOMOLOG"/>
    <property type="match status" value="1"/>
</dbReference>
<dbReference type="Pfam" id="PF07703">
    <property type="entry name" value="A2M_BRD"/>
    <property type="match status" value="1"/>
</dbReference>
<dbReference type="Pfam" id="PF11974">
    <property type="entry name" value="bMG3"/>
    <property type="match status" value="1"/>
</dbReference>
<dbReference type="InterPro" id="IPR041462">
    <property type="entry name" value="Bact_A2M_MG6"/>
</dbReference>
<dbReference type="SMART" id="SM01419">
    <property type="entry name" value="Thiol-ester_cl"/>
    <property type="match status" value="1"/>
</dbReference>
<keyword evidence="2" id="KW-0732">Signal</keyword>
<dbReference type="InterPro" id="IPR026284">
    <property type="entry name" value="A2MG_proteobact"/>
</dbReference>
<evidence type="ECO:0000256" key="2">
    <source>
        <dbReference type="ARBA" id="ARBA00022729"/>
    </source>
</evidence>
<dbReference type="Pfam" id="PF17973">
    <property type="entry name" value="bMG10"/>
    <property type="match status" value="1"/>
</dbReference>
<dbReference type="InterPro" id="IPR051802">
    <property type="entry name" value="YfhM-like"/>
</dbReference>
<dbReference type="SUPFAM" id="SSF48239">
    <property type="entry name" value="Terpenoid cyclases/Protein prenyltransferases"/>
    <property type="match status" value="1"/>
</dbReference>
<dbReference type="Pfam" id="PF01835">
    <property type="entry name" value="MG2"/>
    <property type="match status" value="1"/>
</dbReference>
<dbReference type="Pfam" id="PF07678">
    <property type="entry name" value="TED_complement"/>
    <property type="match status" value="1"/>
</dbReference>
<dbReference type="CDD" id="cd02891">
    <property type="entry name" value="A2M_like"/>
    <property type="match status" value="1"/>
</dbReference>
<name>A0A2S5KTS2_9PROT</name>
<feature type="region of interest" description="Disordered" evidence="3">
    <location>
        <begin position="44"/>
        <end position="105"/>
    </location>
</feature>
<dbReference type="InterPro" id="IPR002890">
    <property type="entry name" value="MG2"/>
</dbReference>
<dbReference type="SMART" id="SM01360">
    <property type="entry name" value="A2M"/>
    <property type="match status" value="1"/>
</dbReference>
<dbReference type="SMART" id="SM01359">
    <property type="entry name" value="A2M_N_2"/>
    <property type="match status" value="1"/>
</dbReference>
<dbReference type="InterPro" id="IPR011626">
    <property type="entry name" value="Alpha-macroglobulin_TED"/>
</dbReference>
<dbReference type="PIRSF" id="PIRSF038980">
    <property type="entry name" value="A2M_bac"/>
    <property type="match status" value="1"/>
</dbReference>
<organism evidence="6 7">
    <name type="scientific">Proteobacteria bacterium 228</name>
    <dbReference type="NCBI Taxonomy" id="2083153"/>
    <lineage>
        <taxon>Bacteria</taxon>
        <taxon>Pseudomonadati</taxon>
        <taxon>Pseudomonadota</taxon>
    </lineage>
</organism>
<evidence type="ECO:0000256" key="1">
    <source>
        <dbReference type="ARBA" id="ARBA00010556"/>
    </source>
</evidence>
<dbReference type="OrthoDB" id="5287004at2"/>
<dbReference type="Pfam" id="PF00207">
    <property type="entry name" value="A2M"/>
    <property type="match status" value="1"/>
</dbReference>
<gene>
    <name evidence="6" type="ORF">C4K68_06805</name>
</gene>
<sequence>MLTTGRDTGPLLMAARAYSLVFLLFLTTWLSGCNDQDDAAKAASDAAQSQTTSQTATTASPAPAAAEVSANSTDTAASTASTPTSAEVPAAQAQPAVAEGEAEQGKALQQPVLDMEAVKKKYADVPFKVLDIGQGSYKGSLAASVILSAPADLTQDLSKWLTLSRADGKAVDGGWIADDSGTRLYFPYLEPETQYHIRVNEGLPSALGASLKITDRVVASQQADITTPSLQKSLSFASQGNFLAHRLTKGLPITAVNVSDVEVDFYRLEDNDLPWFLSSYGNSNRLYGWDAESVLKRTPRVYSGRYDLQLPANTRGTRYIPISNVPALQGNGVYLAILREVGFYGEKFTSTWFAVTDLGVHVRLYDKTMTVSVASLASADPVAGVQLQMLDGDGNSLWSGEADKDGIASVPATELKSGKARLLLAHKDGDTTLVKLYGPALDLSEFDIQGRPQQAQSLFLYSPRDLYRPGETVPISALLRDGDGKAVPGVVLQSELRQPDGRVVRTERLQPGVLNYYEASFAIAKDAPTGDWSVSVTLPDHSRQDYTFKVEDFLPERMMLAMEGPQQILAHESFSLQLDGRYLYGAPANGNRVQTQLVAKRSAHPFANLQDFYFGDVNDTSFERREDLDDVLLDDQGKGTLELSSFWDRLGSPLQLRLYESLLDSGGRPVTRRFISEVLPAPQLVGIRPQFRDDETDSDSDAHFELVLTDGEKKLAASGLTATLIREERNYHWTYSEADGWSSDYTVRQYPVTSQTISVEADKTATLAMPVEWGYYRLEVTNPATKLVSSYRFLAGWMQDDNALAGRPDRIGLALDKKAYKVGDTIKLKVQPPAPGKGFVTVESDKQLYRQAVSVPAEGAVVEIPVDAAWDGHHDLYINMTLVQPGSERVEKLPRRMMGIQYLPLDREERHLQVSLQAPEKALPETTVTVPVTLTSSGSLPKTARVTLAAVDMGVLNISDFKTPDPFGWFFAQRRYAIDSRDSYGDLIEGEDGDFAKLQFGGDGDLNRGGSEPPSDVQIVSLFSGLVDVDAEGKAQVPLTLPDFNGRVRLMAVAFGDDAYGSAEQEMQVAAPLVTQLTKPRFLASGDQAEIVLDLHNLSGVTQKASIDVSTESGLSFTDQPDPLHWQKQVELAVNQKLSLHIPVTAGQEFGLIPIRAAISGLHDLPEGARDQFVRETSLRVRPAWAPSRLSWQQAIHPGQAFQLPQSAAAALIPSSIKGSLSLSSLPPLNVSEYLQALKAYPYGCLEQTTSGVFPQLYINDDLLARMGIAGDDARTRKQALEMAIQRLFGMQQSGGGFGLWNSDSPEEYWLTVYVTDFLMRAREAGFAIPAKNLQDALSRLNDYVRSPDMINSYYMDEQERSRFAVQAYAGQVLARTGQAPLSELRNLYDNQRQNAAPLPLLQLGLALAKSGDAPRSQQAIRQALADFAKQPKESRGYAYYADYGSPIRDRALALYWLVEAGQPAEQWQPLLFDLSSRLKQREWFSTQESNALFLAGSAVMRSEGKAMSLMLSHGDSSESLDQTSVQMPADAELVGQGMEVLNQGSADAYLNLTLLGYEQHLPKAINKGLQVQRSLFSADGVPLQQAGGADNGTITLKTGDMVLVRLDVQSDEAAHHVMVVDLLPAGLELENQNLATSVALADVMVEGSKISEVMQYQDIRHQEYRDDRYVAAVEMSSRRAQLYYLARAVSPGTYTLAPTYAEAMYDPQVRHQGGRQPQLVVKGR</sequence>
<proteinExistence type="inferred from homology"/>
<dbReference type="InterPro" id="IPR021868">
    <property type="entry name" value="Alpha_2_Macroglob_MG3"/>
</dbReference>
<reference evidence="6 7" key="1">
    <citation type="submission" date="2018-02" db="EMBL/GenBank/DDBJ databases">
        <title>novel marine gammaproteobacteria from coastal saline agro ecosystem.</title>
        <authorList>
            <person name="Krishnan R."/>
            <person name="Ramesh Kumar N."/>
        </authorList>
    </citation>
    <scope>NUCLEOTIDE SEQUENCE [LARGE SCALE GENOMIC DNA]</scope>
    <source>
        <strain evidence="6 7">228</strain>
    </source>
</reference>
<dbReference type="PANTHER" id="PTHR40094:SF1">
    <property type="entry name" value="UBIQUITIN DOMAIN-CONTAINING PROTEIN"/>
    <property type="match status" value="1"/>
</dbReference>
<evidence type="ECO:0000259" key="4">
    <source>
        <dbReference type="SMART" id="SM01359"/>
    </source>
</evidence>
<dbReference type="Gene3D" id="2.60.40.1930">
    <property type="match status" value="1"/>
</dbReference>
<feature type="compositionally biased region" description="Low complexity" evidence="3">
    <location>
        <begin position="44"/>
        <end position="99"/>
    </location>
</feature>
<dbReference type="Pfam" id="PF21142">
    <property type="entry name" value="A2M_bMG2"/>
    <property type="match status" value="1"/>
</dbReference>
<dbReference type="InterPro" id="IPR047565">
    <property type="entry name" value="Alpha-macroglob_thiol-ester_cl"/>
</dbReference>
<dbReference type="GO" id="GO:0005615">
    <property type="term" value="C:extracellular space"/>
    <property type="evidence" value="ECO:0007669"/>
    <property type="project" value="InterPro"/>
</dbReference>
<dbReference type="Pfam" id="PF17970">
    <property type="entry name" value="bMG1"/>
    <property type="match status" value="1"/>
</dbReference>
<dbReference type="Gene3D" id="1.50.10.20">
    <property type="match status" value="1"/>
</dbReference>
<evidence type="ECO:0000259" key="5">
    <source>
        <dbReference type="SMART" id="SM01360"/>
    </source>
</evidence>